<feature type="domain" description="ABC transmembrane type-1" evidence="9">
    <location>
        <begin position="88"/>
        <end position="302"/>
    </location>
</feature>
<keyword evidence="3" id="KW-1003">Cell membrane</keyword>
<comment type="similarity">
    <text evidence="7">Belongs to the binding-protein-dependent transport system permease family.</text>
</comment>
<dbReference type="PROSITE" id="PS50928">
    <property type="entry name" value="ABC_TM1"/>
    <property type="match status" value="1"/>
</dbReference>
<feature type="transmembrane region" description="Helical" evidence="7">
    <location>
        <begin position="125"/>
        <end position="145"/>
    </location>
</feature>
<sequence>MSQQITLPQTTKGVEAPTERRPRRRRGGSMNLMYVPAIAMVAIFMIYPLVQGVGLAFTNWDGYSPTKAFVGFDNFARLFNDKTFLTALINTLIYGVGCTVLQQIIGLALAVALDGAGRSKAFARALIYLPVLVSPVVMSMMYYFLFQYDRGALNDILVALGFDRIAWLSTGPGTVTIVVLINTLQFVGISMVIYLAGLQGIGQEINEAAEVDGARGLRLFRSITLPLLRPAIISSMIINLIGGLKLYDVVQVLTGGGPGYSSHSVSTLIARSYFGQQAAGYASAMGVALFVLIAVVSIFLVTRMDRTGKDI</sequence>
<organism evidence="10 11">
    <name type="scientific">Arthrobacter terricola</name>
    <dbReference type="NCBI Taxonomy" id="2547396"/>
    <lineage>
        <taxon>Bacteria</taxon>
        <taxon>Bacillati</taxon>
        <taxon>Actinomycetota</taxon>
        <taxon>Actinomycetes</taxon>
        <taxon>Micrococcales</taxon>
        <taxon>Micrococcaceae</taxon>
        <taxon>Arthrobacter</taxon>
    </lineage>
</organism>
<feature type="transmembrane region" description="Helical" evidence="7">
    <location>
        <begin position="92"/>
        <end position="113"/>
    </location>
</feature>
<dbReference type="OrthoDB" id="5174895at2"/>
<feature type="region of interest" description="Disordered" evidence="8">
    <location>
        <begin position="1"/>
        <end position="25"/>
    </location>
</feature>
<dbReference type="AlphaFoldDB" id="A0A4R5KEE7"/>
<evidence type="ECO:0000256" key="1">
    <source>
        <dbReference type="ARBA" id="ARBA00004651"/>
    </source>
</evidence>
<feature type="transmembrane region" description="Helical" evidence="7">
    <location>
        <begin position="227"/>
        <end position="247"/>
    </location>
</feature>
<evidence type="ECO:0000259" key="9">
    <source>
        <dbReference type="PROSITE" id="PS50928"/>
    </source>
</evidence>
<evidence type="ECO:0000256" key="3">
    <source>
        <dbReference type="ARBA" id="ARBA00022475"/>
    </source>
</evidence>
<keyword evidence="5 7" id="KW-1133">Transmembrane helix</keyword>
<feature type="transmembrane region" description="Helical" evidence="7">
    <location>
        <begin position="165"/>
        <end position="196"/>
    </location>
</feature>
<dbReference type="Gene3D" id="1.10.3720.10">
    <property type="entry name" value="MetI-like"/>
    <property type="match status" value="1"/>
</dbReference>
<evidence type="ECO:0000256" key="2">
    <source>
        <dbReference type="ARBA" id="ARBA00022448"/>
    </source>
</evidence>
<protein>
    <submittedName>
        <fullName evidence="10">Sugar ABC transporter permease</fullName>
    </submittedName>
</protein>
<dbReference type="EMBL" id="SMRU01000018">
    <property type="protein sequence ID" value="TDF93613.1"/>
    <property type="molecule type" value="Genomic_DNA"/>
</dbReference>
<keyword evidence="2 7" id="KW-0813">Transport</keyword>
<accession>A0A4R5KEE7</accession>
<feature type="compositionally biased region" description="Polar residues" evidence="8">
    <location>
        <begin position="1"/>
        <end position="12"/>
    </location>
</feature>
<name>A0A4R5KEE7_9MICC</name>
<dbReference type="GO" id="GO:0055085">
    <property type="term" value="P:transmembrane transport"/>
    <property type="evidence" value="ECO:0007669"/>
    <property type="project" value="InterPro"/>
</dbReference>
<comment type="caution">
    <text evidence="10">The sequence shown here is derived from an EMBL/GenBank/DDBJ whole genome shotgun (WGS) entry which is preliminary data.</text>
</comment>
<evidence type="ECO:0000256" key="7">
    <source>
        <dbReference type="RuleBase" id="RU363032"/>
    </source>
</evidence>
<evidence type="ECO:0000313" key="11">
    <source>
        <dbReference type="Proteomes" id="UP000295511"/>
    </source>
</evidence>
<dbReference type="Proteomes" id="UP000295511">
    <property type="component" value="Unassembled WGS sequence"/>
</dbReference>
<keyword evidence="4 7" id="KW-0812">Transmembrane</keyword>
<dbReference type="RefSeq" id="WP_133205117.1">
    <property type="nucleotide sequence ID" value="NZ_SMRU01000018.1"/>
</dbReference>
<dbReference type="GO" id="GO:0005886">
    <property type="term" value="C:plasma membrane"/>
    <property type="evidence" value="ECO:0007669"/>
    <property type="project" value="UniProtKB-SubCell"/>
</dbReference>
<dbReference type="PANTHER" id="PTHR30193">
    <property type="entry name" value="ABC TRANSPORTER PERMEASE PROTEIN"/>
    <property type="match status" value="1"/>
</dbReference>
<dbReference type="PANTHER" id="PTHR30193:SF37">
    <property type="entry name" value="INNER MEMBRANE ABC TRANSPORTER PERMEASE PROTEIN YCJO"/>
    <property type="match status" value="1"/>
</dbReference>
<dbReference type="SUPFAM" id="SSF160964">
    <property type="entry name" value="MalF N-terminal region-like"/>
    <property type="match status" value="1"/>
</dbReference>
<reference evidence="10 11" key="1">
    <citation type="submission" date="2019-03" db="EMBL/GenBank/DDBJ databases">
        <title>Whole genome sequence of Arthrobacter sp JH1-1.</title>
        <authorList>
            <person name="Trinh H.N."/>
        </authorList>
    </citation>
    <scope>NUCLEOTIDE SEQUENCE [LARGE SCALE GENOMIC DNA]</scope>
    <source>
        <strain evidence="10 11">JH1-1</strain>
    </source>
</reference>
<keyword evidence="6 7" id="KW-0472">Membrane</keyword>
<evidence type="ECO:0000313" key="10">
    <source>
        <dbReference type="EMBL" id="TDF93613.1"/>
    </source>
</evidence>
<dbReference type="SUPFAM" id="SSF161098">
    <property type="entry name" value="MetI-like"/>
    <property type="match status" value="1"/>
</dbReference>
<keyword evidence="11" id="KW-1185">Reference proteome</keyword>
<dbReference type="InterPro" id="IPR000515">
    <property type="entry name" value="MetI-like"/>
</dbReference>
<dbReference type="CDD" id="cd06261">
    <property type="entry name" value="TM_PBP2"/>
    <property type="match status" value="1"/>
</dbReference>
<evidence type="ECO:0000256" key="5">
    <source>
        <dbReference type="ARBA" id="ARBA00022989"/>
    </source>
</evidence>
<evidence type="ECO:0000256" key="4">
    <source>
        <dbReference type="ARBA" id="ARBA00022692"/>
    </source>
</evidence>
<dbReference type="InterPro" id="IPR051393">
    <property type="entry name" value="ABC_transporter_permease"/>
</dbReference>
<dbReference type="Pfam" id="PF00528">
    <property type="entry name" value="BPD_transp_1"/>
    <property type="match status" value="1"/>
</dbReference>
<comment type="subcellular location">
    <subcellularLocation>
        <location evidence="1 7">Cell membrane</location>
        <topology evidence="1 7">Multi-pass membrane protein</topology>
    </subcellularLocation>
</comment>
<feature type="transmembrane region" description="Helical" evidence="7">
    <location>
        <begin position="31"/>
        <end position="50"/>
    </location>
</feature>
<evidence type="ECO:0000256" key="8">
    <source>
        <dbReference type="SAM" id="MobiDB-lite"/>
    </source>
</evidence>
<evidence type="ECO:0000256" key="6">
    <source>
        <dbReference type="ARBA" id="ARBA00023136"/>
    </source>
</evidence>
<feature type="transmembrane region" description="Helical" evidence="7">
    <location>
        <begin position="278"/>
        <end position="301"/>
    </location>
</feature>
<proteinExistence type="inferred from homology"/>
<dbReference type="InterPro" id="IPR035906">
    <property type="entry name" value="MetI-like_sf"/>
</dbReference>
<gene>
    <name evidence="10" type="ORF">E1809_15345</name>
</gene>